<dbReference type="GeneID" id="34573225"/>
<keyword evidence="1" id="KW-0175">Coiled coil</keyword>
<comment type="caution">
    <text evidence="2">The sequence shown here is derived from an EMBL/GenBank/DDBJ whole genome shotgun (WGS) entry which is preliminary data.</text>
</comment>
<name>A0A1F5LTA0_PENAI</name>
<organism evidence="2 3">
    <name type="scientific">Penicillium arizonense</name>
    <dbReference type="NCBI Taxonomy" id="1835702"/>
    <lineage>
        <taxon>Eukaryota</taxon>
        <taxon>Fungi</taxon>
        <taxon>Dikarya</taxon>
        <taxon>Ascomycota</taxon>
        <taxon>Pezizomycotina</taxon>
        <taxon>Eurotiomycetes</taxon>
        <taxon>Eurotiomycetidae</taxon>
        <taxon>Eurotiales</taxon>
        <taxon>Aspergillaceae</taxon>
        <taxon>Penicillium</taxon>
    </lineage>
</organism>
<keyword evidence="3" id="KW-1185">Reference proteome</keyword>
<reference evidence="2 3" key="1">
    <citation type="journal article" date="2016" name="Sci. Rep.">
        <title>Penicillium arizonense, a new, genome sequenced fungal species, reveals a high chemical diversity in secreted metabolites.</title>
        <authorList>
            <person name="Grijseels S."/>
            <person name="Nielsen J.C."/>
            <person name="Randelovic M."/>
            <person name="Nielsen J."/>
            <person name="Nielsen K.F."/>
            <person name="Workman M."/>
            <person name="Frisvad J.C."/>
        </authorList>
    </citation>
    <scope>NUCLEOTIDE SEQUENCE [LARGE SCALE GENOMIC DNA]</scope>
    <source>
        <strain evidence="2 3">CBS 141311</strain>
    </source>
</reference>
<gene>
    <name evidence="2" type="ORF">PENARI_c003G07029</name>
</gene>
<dbReference type="Proteomes" id="UP000177622">
    <property type="component" value="Unassembled WGS sequence"/>
</dbReference>
<dbReference type="RefSeq" id="XP_022491862.1">
    <property type="nucleotide sequence ID" value="XM_022628491.1"/>
</dbReference>
<evidence type="ECO:0000313" key="3">
    <source>
        <dbReference type="Proteomes" id="UP000177622"/>
    </source>
</evidence>
<sequence length="77" mass="9055">MEKKPANTDPTIPSEEDFIKALHNNRREYIEIANDFLQSMEKMTTLVKQLENNISDMETLNRQQFVILDNLSRDKSI</sequence>
<protein>
    <submittedName>
        <fullName evidence="2">Uncharacterized protein</fullName>
    </submittedName>
</protein>
<dbReference type="AlphaFoldDB" id="A0A1F5LTA0"/>
<accession>A0A1F5LTA0</accession>
<evidence type="ECO:0000256" key="1">
    <source>
        <dbReference type="SAM" id="Coils"/>
    </source>
</evidence>
<proteinExistence type="predicted"/>
<feature type="coiled-coil region" evidence="1">
    <location>
        <begin position="33"/>
        <end position="60"/>
    </location>
</feature>
<evidence type="ECO:0000313" key="2">
    <source>
        <dbReference type="EMBL" id="OGE56434.1"/>
    </source>
</evidence>
<dbReference type="OrthoDB" id="4258925at2759"/>
<dbReference type="EMBL" id="LXJU01000003">
    <property type="protein sequence ID" value="OGE56434.1"/>
    <property type="molecule type" value="Genomic_DNA"/>
</dbReference>